<comment type="caution">
    <text evidence="1">The sequence shown here is derived from an EMBL/GenBank/DDBJ whole genome shotgun (WGS) entry which is preliminary data.</text>
</comment>
<evidence type="ECO:0000313" key="2">
    <source>
        <dbReference type="Proteomes" id="UP000033866"/>
    </source>
</evidence>
<accession>A0A0G0BJH5</accession>
<gene>
    <name evidence="1" type="ORF">UR61_C0064G0003</name>
</gene>
<dbReference type="Proteomes" id="UP000033866">
    <property type="component" value="Unassembled WGS sequence"/>
</dbReference>
<proteinExistence type="predicted"/>
<dbReference type="AlphaFoldDB" id="A0A0G0BJH5"/>
<protein>
    <submittedName>
        <fullName evidence="1">Uncharacterized protein</fullName>
    </submittedName>
</protein>
<name>A0A0G0BJH5_9BACT</name>
<organism evidence="1 2">
    <name type="scientific">candidate division WS6 bacterium GW2011_GWE1_34_7</name>
    <dbReference type="NCBI Taxonomy" id="1619093"/>
    <lineage>
        <taxon>Bacteria</taxon>
        <taxon>Candidatus Dojkabacteria</taxon>
    </lineage>
</organism>
<evidence type="ECO:0000313" key="1">
    <source>
        <dbReference type="EMBL" id="KKP63791.1"/>
    </source>
</evidence>
<sequence>MAKKIFAPFQSVLLQKRLCVGCTNPLDKAKRLGKLSERRELIECKCKRRYVYNKEFNEYQRASFQEEQQFLRELNKKPVL</sequence>
<dbReference type="EMBL" id="LBPV01000064">
    <property type="protein sequence ID" value="KKP63791.1"/>
    <property type="molecule type" value="Genomic_DNA"/>
</dbReference>
<reference evidence="1 2" key="1">
    <citation type="journal article" date="2015" name="Nature">
        <title>rRNA introns, odd ribosomes, and small enigmatic genomes across a large radiation of phyla.</title>
        <authorList>
            <person name="Brown C.T."/>
            <person name="Hug L.A."/>
            <person name="Thomas B.C."/>
            <person name="Sharon I."/>
            <person name="Castelle C.J."/>
            <person name="Singh A."/>
            <person name="Wilkins M.J."/>
            <person name="Williams K.H."/>
            <person name="Banfield J.F."/>
        </authorList>
    </citation>
    <scope>NUCLEOTIDE SEQUENCE [LARGE SCALE GENOMIC DNA]</scope>
</reference>